<dbReference type="AlphaFoldDB" id="A0A8J3HZY0"/>
<proteinExistence type="predicted"/>
<dbReference type="Proteomes" id="UP000612362">
    <property type="component" value="Unassembled WGS sequence"/>
</dbReference>
<evidence type="ECO:0000313" key="1">
    <source>
        <dbReference type="EMBL" id="GHO47372.1"/>
    </source>
</evidence>
<comment type="caution">
    <text evidence="1">The sequence shown here is derived from an EMBL/GenBank/DDBJ whole genome shotgun (WGS) entry which is preliminary data.</text>
</comment>
<name>A0A8J3HZY0_9CHLR</name>
<dbReference type="RefSeq" id="WP_220196678.1">
    <property type="nucleotide sequence ID" value="NZ_BNJF01000003.1"/>
</dbReference>
<evidence type="ECO:0000313" key="2">
    <source>
        <dbReference type="Proteomes" id="UP000612362"/>
    </source>
</evidence>
<dbReference type="EMBL" id="BNJF01000003">
    <property type="protein sequence ID" value="GHO47372.1"/>
    <property type="molecule type" value="Genomic_DNA"/>
</dbReference>
<sequence length="111" mass="12725">MTQFPSDLDMTLTPSVDRTRPLTPFQEAFALSVCPKGTRIRSARPHRTVQLPCPIWVELVFPDGEERQVVVRMNYCAVWLLGSIETMTRFVLLSQPSTAMDRRRLRCTVSN</sequence>
<organism evidence="1 2">
    <name type="scientific">Ktedonospora formicarum</name>
    <dbReference type="NCBI Taxonomy" id="2778364"/>
    <lineage>
        <taxon>Bacteria</taxon>
        <taxon>Bacillati</taxon>
        <taxon>Chloroflexota</taxon>
        <taxon>Ktedonobacteria</taxon>
        <taxon>Ktedonobacterales</taxon>
        <taxon>Ktedonobacteraceae</taxon>
        <taxon>Ktedonospora</taxon>
    </lineage>
</organism>
<accession>A0A8J3HZY0</accession>
<gene>
    <name evidence="1" type="ORF">KSX_55350</name>
</gene>
<reference evidence="1" key="1">
    <citation type="submission" date="2020-10" db="EMBL/GenBank/DDBJ databases">
        <title>Taxonomic study of unclassified bacteria belonging to the class Ktedonobacteria.</title>
        <authorList>
            <person name="Yabe S."/>
            <person name="Wang C.M."/>
            <person name="Zheng Y."/>
            <person name="Sakai Y."/>
            <person name="Cavaletti L."/>
            <person name="Monciardini P."/>
            <person name="Donadio S."/>
        </authorList>
    </citation>
    <scope>NUCLEOTIDE SEQUENCE</scope>
    <source>
        <strain evidence="1">SOSP1-1</strain>
    </source>
</reference>
<keyword evidence="2" id="KW-1185">Reference proteome</keyword>
<protein>
    <submittedName>
        <fullName evidence="1">Uncharacterized protein</fullName>
    </submittedName>
</protein>